<dbReference type="EMBL" id="CP002546">
    <property type="protein sequence ID" value="ADY62021.1"/>
    <property type="molecule type" value="Genomic_DNA"/>
</dbReference>
<dbReference type="RefSeq" id="WP_013630726.1">
    <property type="nucleotide sequence ID" value="NC_015174.1"/>
</dbReference>
<feature type="region of interest" description="Disordered" evidence="1">
    <location>
        <begin position="44"/>
        <end position="88"/>
    </location>
</feature>
<evidence type="ECO:0000313" key="3">
    <source>
        <dbReference type="Proteomes" id="UP000006860"/>
    </source>
</evidence>
<dbReference type="Proteomes" id="UP000006860">
    <property type="component" value="Chromosome"/>
</dbReference>
<evidence type="ECO:0000313" key="2">
    <source>
        <dbReference type="EMBL" id="ADY62021.1"/>
    </source>
</evidence>
<gene>
    <name evidence="2" type="ordered locus">Plabr_4449</name>
</gene>
<dbReference type="OrthoDB" id="288581at2"/>
<dbReference type="HOGENOM" id="CLU_2467098_0_0_0"/>
<feature type="compositionally biased region" description="Basic and acidic residues" evidence="1">
    <location>
        <begin position="44"/>
        <end position="57"/>
    </location>
</feature>
<keyword evidence="3" id="KW-1185">Reference proteome</keyword>
<feature type="compositionally biased region" description="Polar residues" evidence="1">
    <location>
        <begin position="58"/>
        <end position="67"/>
    </location>
</feature>
<feature type="compositionally biased region" description="Basic and acidic residues" evidence="1">
    <location>
        <begin position="69"/>
        <end position="81"/>
    </location>
</feature>
<sequence length="88" mass="9500">MSSTRYKVLLSYLPGMAAVVNSFESEQVQIAVFDRLINALEEKPEFADSPSRSKREATSSAAEQADTTEVAHELVEGDSIHSDLGGAL</sequence>
<reference evidence="3" key="1">
    <citation type="submission" date="2011-02" db="EMBL/GenBank/DDBJ databases">
        <title>The complete genome of Planctomyces brasiliensis DSM 5305.</title>
        <authorList>
            <person name="Lucas S."/>
            <person name="Copeland A."/>
            <person name="Lapidus A."/>
            <person name="Bruce D."/>
            <person name="Goodwin L."/>
            <person name="Pitluck S."/>
            <person name="Kyrpides N."/>
            <person name="Mavromatis K."/>
            <person name="Pagani I."/>
            <person name="Ivanova N."/>
            <person name="Ovchinnikova G."/>
            <person name="Lu M."/>
            <person name="Detter J.C."/>
            <person name="Han C."/>
            <person name="Land M."/>
            <person name="Hauser L."/>
            <person name="Markowitz V."/>
            <person name="Cheng J.-F."/>
            <person name="Hugenholtz P."/>
            <person name="Woyke T."/>
            <person name="Wu D."/>
            <person name="Tindall B."/>
            <person name="Pomrenke H.G."/>
            <person name="Brambilla E."/>
            <person name="Klenk H.-P."/>
            <person name="Eisen J.A."/>
        </authorList>
    </citation>
    <scope>NUCLEOTIDE SEQUENCE [LARGE SCALE GENOMIC DNA]</scope>
    <source>
        <strain evidence="3">ATCC 49424 / DSM 5305 / JCM 21570 / NBRC 103401 / IFAM 1448</strain>
    </source>
</reference>
<accession>F0SLB5</accession>
<dbReference type="AlphaFoldDB" id="F0SLB5"/>
<evidence type="ECO:0000256" key="1">
    <source>
        <dbReference type="SAM" id="MobiDB-lite"/>
    </source>
</evidence>
<proteinExistence type="predicted"/>
<protein>
    <submittedName>
        <fullName evidence="2">Uncharacterized protein</fullName>
    </submittedName>
</protein>
<dbReference type="STRING" id="756272.Plabr_4449"/>
<name>F0SLB5_RUBBR</name>
<dbReference type="KEGG" id="pbs:Plabr_4449"/>
<organism evidence="2 3">
    <name type="scientific">Rubinisphaera brasiliensis (strain ATCC 49424 / DSM 5305 / JCM 21570 / IAM 15109 / NBRC 103401 / IFAM 1448)</name>
    <name type="common">Planctomyces brasiliensis</name>
    <dbReference type="NCBI Taxonomy" id="756272"/>
    <lineage>
        <taxon>Bacteria</taxon>
        <taxon>Pseudomonadati</taxon>
        <taxon>Planctomycetota</taxon>
        <taxon>Planctomycetia</taxon>
        <taxon>Planctomycetales</taxon>
        <taxon>Planctomycetaceae</taxon>
        <taxon>Rubinisphaera</taxon>
    </lineage>
</organism>